<dbReference type="EMBL" id="JBEWCH010000034">
    <property type="protein sequence ID" value="MET1478682.1"/>
    <property type="molecule type" value="Genomic_DNA"/>
</dbReference>
<sequence length="470" mass="46375">MGTVTTAQGAAALTNFLVGGATSFGDAANATSQALSATNTPDRVINAVGATADVAGIGATGVQIIQQFASNSTEAGILAGATASVSAQLTVAANSASILKTLLQNGYQNITASQIDALAGSMLASGSLIAEPQTAIILGVLSAGMIAFGWSKQANNTTVGNVLSEIKNIAQSYYSKLSDGDQATFANNLSSSIQSVLSGGMLVPQINTSGQISGYEVDIPTGVIPQSDGSTLYTFSSGVTFSQAGSKQIGPLQESANTGENVWTIPQSATNSVKLDLFSDGSYSNSFADSTTNTDVAEVYIAGPAGNYSVSGAGGATFIRDVGNGNNVNVAASSFIGIQGDNDTANASSSRVQVASNVSANVVGDGNGVTENAGDSLGVYGGANVINAVAGAMTALGNTNGAFDTVNANGDAFGGTTANGQGTGIWMDVNTQANVSGNNNGIHLNAGDSMGAAGGGNTISTVAGALAYIT</sequence>
<evidence type="ECO:0000313" key="1">
    <source>
        <dbReference type="EMBL" id="MET1478682.1"/>
    </source>
</evidence>
<proteinExistence type="predicted"/>
<gene>
    <name evidence="1" type="ORF">ABXL37_30955</name>
</gene>
<name>A0ABV2CHU2_9BURK</name>
<keyword evidence="2" id="KW-1185">Reference proteome</keyword>
<evidence type="ECO:0000313" key="2">
    <source>
        <dbReference type="Proteomes" id="UP001548587"/>
    </source>
</evidence>
<dbReference type="RefSeq" id="WP_209928699.1">
    <property type="nucleotide sequence ID" value="NZ_JBEWCH010000034.1"/>
</dbReference>
<feature type="non-terminal residue" evidence="1">
    <location>
        <position position="470"/>
    </location>
</feature>
<comment type="caution">
    <text evidence="1">The sequence shown here is derived from an EMBL/GenBank/DDBJ whole genome shotgun (WGS) entry which is preliminary data.</text>
</comment>
<organism evidence="1 2">
    <name type="scientific">Burkholderia sola</name>
    <dbReference type="NCBI Taxonomy" id="2843302"/>
    <lineage>
        <taxon>Bacteria</taxon>
        <taxon>Pseudomonadati</taxon>
        <taxon>Pseudomonadota</taxon>
        <taxon>Betaproteobacteria</taxon>
        <taxon>Burkholderiales</taxon>
        <taxon>Burkholderiaceae</taxon>
        <taxon>Burkholderia</taxon>
        <taxon>Burkholderia cepacia complex</taxon>
    </lineage>
</organism>
<accession>A0ABV2CHU2</accession>
<reference evidence="1 2" key="1">
    <citation type="submission" date="2024-06" db="EMBL/GenBank/DDBJ databases">
        <title>Burkholderia sola in Mexico.</title>
        <authorList>
            <person name="Estrada P."/>
        </authorList>
    </citation>
    <scope>NUCLEOTIDE SEQUENCE [LARGE SCALE GENOMIC DNA]</scope>
    <source>
        <strain evidence="1 2">CpTa8-5</strain>
    </source>
</reference>
<dbReference type="Proteomes" id="UP001548587">
    <property type="component" value="Unassembled WGS sequence"/>
</dbReference>
<protein>
    <submittedName>
        <fullName evidence="1">Uncharacterized protein</fullName>
    </submittedName>
</protein>